<evidence type="ECO:0000313" key="4">
    <source>
        <dbReference type="Proteomes" id="UP000289808"/>
    </source>
</evidence>
<name>A0A135ZFP9_9LACO</name>
<comment type="caution">
    <text evidence="3">The sequence shown here is derived from an EMBL/GenBank/DDBJ whole genome shotgun (WGS) entry which is preliminary data.</text>
</comment>
<dbReference type="Proteomes" id="UP001434419">
    <property type="component" value="Unassembled WGS sequence"/>
</dbReference>
<reference evidence="2" key="2">
    <citation type="submission" date="2024-06" db="EMBL/GenBank/DDBJ databases">
        <title>Vaginal Lactobacillus fatty acid response mechanisms reveal a metabolite-targeted strategy for bacterial vaginosis treatment.</title>
        <authorList>
            <person name="Zhu M."/>
            <person name="Blainey P.C."/>
            <person name="Bloom S.M."/>
            <person name="Kwon D.S."/>
        </authorList>
    </citation>
    <scope>NUCLEOTIDE SEQUENCE</scope>
    <source>
        <strain evidence="2">194_F1_1</strain>
    </source>
</reference>
<dbReference type="Pfam" id="PF05037">
    <property type="entry name" value="DUF669"/>
    <property type="match status" value="1"/>
</dbReference>
<dbReference type="EMBL" id="SCLX01000009">
    <property type="protein sequence ID" value="RXF59197.1"/>
    <property type="molecule type" value="Genomic_DNA"/>
</dbReference>
<evidence type="ECO:0000313" key="2">
    <source>
        <dbReference type="EMBL" id="MES5149297.1"/>
    </source>
</evidence>
<sequence length="183" mass="20181">MVGFLNVDYKKAVDTSILPAGTYEMGINSVKGDASPGGHECMVFDMIVRKDLDKVPELAKTNAKHHGQHLFVRVWTAKDANGNDSGSYKSSDLNYIAKAVGIPDGADIKTQDDFMAMCENRTVQVQVGVNDNEYKGEKRKQNSCFVNTWKPTKYPLQGSQPKEDPFKGNAGSDTEINDNDLPF</sequence>
<gene>
    <name evidence="2" type="ORF">ABVC42_05065</name>
    <name evidence="3" type="ORF">ERD32_02600</name>
</gene>
<dbReference type="InterPro" id="IPR007731">
    <property type="entry name" value="DUF669"/>
</dbReference>
<dbReference type="EMBL" id="JBETVU010000012">
    <property type="protein sequence ID" value="MES5149297.1"/>
    <property type="molecule type" value="Genomic_DNA"/>
</dbReference>
<keyword evidence="5" id="KW-1185">Reference proteome</keyword>
<dbReference type="AlphaFoldDB" id="A0A135ZFP9"/>
<accession>A0A135ZFP9</accession>
<reference evidence="3 4" key="1">
    <citation type="submission" date="2019-01" db="EMBL/GenBank/DDBJ databases">
        <title>The genome sequence of Lactobacillus crispatus L49.</title>
        <authorList>
            <person name="Zhong J."/>
            <person name="Zhang J."/>
        </authorList>
    </citation>
    <scope>NUCLEOTIDE SEQUENCE [LARGE SCALE GENOMIC DNA]</scope>
    <source>
        <strain evidence="3 4">L49</strain>
    </source>
</reference>
<evidence type="ECO:0000313" key="3">
    <source>
        <dbReference type="EMBL" id="RXF59197.1"/>
    </source>
</evidence>
<protein>
    <submittedName>
        <fullName evidence="3">DUF669 domain-containing protein</fullName>
    </submittedName>
</protein>
<evidence type="ECO:0000256" key="1">
    <source>
        <dbReference type="SAM" id="MobiDB-lite"/>
    </source>
</evidence>
<organism evidence="3 4">
    <name type="scientific">Lactobacillus crispatus</name>
    <dbReference type="NCBI Taxonomy" id="47770"/>
    <lineage>
        <taxon>Bacteria</taxon>
        <taxon>Bacillati</taxon>
        <taxon>Bacillota</taxon>
        <taxon>Bacilli</taxon>
        <taxon>Lactobacillales</taxon>
        <taxon>Lactobacillaceae</taxon>
        <taxon>Lactobacillus</taxon>
    </lineage>
</organism>
<evidence type="ECO:0000313" key="5">
    <source>
        <dbReference type="Proteomes" id="UP001434419"/>
    </source>
</evidence>
<dbReference type="RefSeq" id="WP_061102292.1">
    <property type="nucleotide sequence ID" value="NZ_CP114552.1"/>
</dbReference>
<dbReference type="Proteomes" id="UP000289808">
    <property type="component" value="Unassembled WGS sequence"/>
</dbReference>
<feature type="region of interest" description="Disordered" evidence="1">
    <location>
        <begin position="152"/>
        <end position="183"/>
    </location>
</feature>
<proteinExistence type="predicted"/>